<organism evidence="2 4">
    <name type="scientific">Gardnerella swidsinskii</name>
    <dbReference type="NCBI Taxonomy" id="2792979"/>
    <lineage>
        <taxon>Bacteria</taxon>
        <taxon>Bacillati</taxon>
        <taxon>Actinomycetota</taxon>
        <taxon>Actinomycetes</taxon>
        <taxon>Bifidobacteriales</taxon>
        <taxon>Bifidobacteriaceae</taxon>
        <taxon>Gardnerella</taxon>
    </lineage>
</organism>
<dbReference type="Proteomes" id="UP000186260">
    <property type="component" value="Chromosome"/>
</dbReference>
<dbReference type="EMBL" id="CP019058">
    <property type="protein sequence ID" value="APW19130.1"/>
    <property type="molecule type" value="Genomic_DNA"/>
</dbReference>
<reference evidence="2 4" key="3">
    <citation type="submission" date="2017-09" db="EMBL/GenBank/DDBJ databases">
        <title>Bacterial strain isolated from the female urinary microbiota.</title>
        <authorList>
            <person name="Thomas-White K."/>
            <person name="Kumar N."/>
            <person name="Forster S."/>
            <person name="Putonti C."/>
            <person name="Lawley T."/>
            <person name="Wolfe A.J."/>
        </authorList>
    </citation>
    <scope>NUCLEOTIDE SEQUENCE [LARGE SCALE GENOMIC DNA]</scope>
    <source>
        <strain evidence="2 4">UMB0411</strain>
    </source>
</reference>
<reference evidence="1" key="4">
    <citation type="journal article" date="2021" name="Pathogens">
        <title>Discrimination of Gardnerella Species by Combining MALDI-TOF Protein Profile, Chaperonin cpn60 Sequences, and Phenotypic Characteristics.</title>
        <authorList>
            <person name="Bulavaite A."/>
            <person name="Maier T."/>
            <person name="Pleckaityte M."/>
        </authorList>
    </citation>
    <scope>NUCLEOTIDE SEQUENCE</scope>
    <source>
        <strain evidence="1">GV37</strain>
    </source>
</reference>
<name>A0A9X7I9W8_9BIFI</name>
<keyword evidence="3" id="KW-1185">Reference proteome</keyword>
<evidence type="ECO:0000313" key="2">
    <source>
        <dbReference type="EMBL" id="PMC55518.1"/>
    </source>
</evidence>
<dbReference type="RefSeq" id="WP_012914414.1">
    <property type="nucleotide sequence ID" value="NZ_CP019058.1"/>
</dbReference>
<reference evidence="3" key="1">
    <citation type="submission" date="2017-01" db="EMBL/GenBank/DDBJ databases">
        <title>Gardnerella vaginalis bacteremia associated with severe acute encephalopathy in a young female patient: Case Report and characterization of the isolate.</title>
        <authorList>
            <person name="Tankovic J."/>
            <person name="Timinskas A."/>
            <person name="Zilnyte M."/>
            <person name="Janulaitiene M."/>
            <person name="Zvirbliene A."/>
            <person name="Pleckaityte M."/>
        </authorList>
    </citation>
    <scope>NUCLEOTIDE SEQUENCE [LARGE SCALE GENOMIC DNA]</scope>
    <source>
        <strain evidence="3">GV37</strain>
    </source>
</reference>
<evidence type="ECO:0000313" key="3">
    <source>
        <dbReference type="Proteomes" id="UP000186260"/>
    </source>
</evidence>
<gene>
    <name evidence="1" type="ORF">BVL65_06290</name>
    <name evidence="2" type="ORF">CJ213_05490</name>
</gene>
<evidence type="ECO:0000313" key="1">
    <source>
        <dbReference type="EMBL" id="APW19130.1"/>
    </source>
</evidence>
<accession>A0A9X7I9W8</accession>
<sequence>MNTTISLKGIRPSGDSIVIGLYSSIYIDAVLKVNLSNALDGDETNAIDIPQIAERLAFMLKRCEKDSEIEEHPAIALELIAKSVLNSAMHTWQISEADITVHAALRSEYYGMKSTVDDVCVTLNSVSREELNYSERHVVPDSLAHVAVRSGSVSVDDLEEGEIADYYRSLIEEDRKEKQRKEDEDAAAAAKAAVDIANSFADDYENNGDSECSCVDESKSVNYGSELVKRETKSPLFRICPTPLQTTAVISMKGVAKQDTRSAMLRIVAMLEQDRESRVDGVSALYVANMLEGDYYAAVFILSSGGDEYELLRLLRAVATLYKDKVTVRVLGTRSYGASAADTRTVDAEKLPQQLAEMVMVDPKSPELMPWLQIESDAALDDNSVSYSLAFAFDAQTVGVYSEQWLIGDGC</sequence>
<proteinExistence type="predicted"/>
<reference evidence="1" key="2">
    <citation type="submission" date="2017-01" db="EMBL/GenBank/DDBJ databases">
        <authorList>
            <person name="Timinskas A."/>
        </authorList>
    </citation>
    <scope>NUCLEOTIDE SEQUENCE</scope>
    <source>
        <strain evidence="1">GV37</strain>
    </source>
</reference>
<evidence type="ECO:0000313" key="4">
    <source>
        <dbReference type="Proteomes" id="UP000235293"/>
    </source>
</evidence>
<dbReference type="Proteomes" id="UP000235293">
    <property type="component" value="Unassembled WGS sequence"/>
</dbReference>
<dbReference type="EMBL" id="PNGY01000001">
    <property type="protein sequence ID" value="PMC55518.1"/>
    <property type="molecule type" value="Genomic_DNA"/>
</dbReference>
<dbReference type="AlphaFoldDB" id="A0A9X7I9W8"/>
<protein>
    <submittedName>
        <fullName evidence="2">Dihydroneopterin aldolase</fullName>
    </submittedName>
</protein>